<organism evidence="2 3">
    <name type="scientific">Haemophilus haemolyticus</name>
    <dbReference type="NCBI Taxonomy" id="726"/>
    <lineage>
        <taxon>Bacteria</taxon>
        <taxon>Pseudomonadati</taxon>
        <taxon>Pseudomonadota</taxon>
        <taxon>Gammaproteobacteria</taxon>
        <taxon>Pasteurellales</taxon>
        <taxon>Pasteurellaceae</taxon>
        <taxon>Haemophilus</taxon>
    </lineage>
</organism>
<evidence type="ECO:0000313" key="3">
    <source>
        <dbReference type="Proteomes" id="UP000034750"/>
    </source>
</evidence>
<dbReference type="EMBL" id="LCTK01000005">
    <property type="protein sequence ID" value="KKZ59595.1"/>
    <property type="molecule type" value="Genomic_DNA"/>
</dbReference>
<keyword evidence="1" id="KW-1133">Transmembrane helix</keyword>
<protein>
    <submittedName>
        <fullName evidence="2">Uncharacterized protein</fullName>
    </submittedName>
</protein>
<reference evidence="2 3" key="1">
    <citation type="submission" date="2015-05" db="EMBL/GenBank/DDBJ databases">
        <title>Comparative analyses of the lipooligosaccharides from nottypeable Haemophilus influenzae and Haemophilus haemolyticus.</title>
        <authorList>
            <person name="Post D.M.B."/>
            <person name="Ketterer M.R."/>
            <person name="Coffin J.E."/>
            <person name="Reinders L.M."/>
            <person name="Munson R.S.Jr."/>
            <person name="Bair T.B."/>
            <person name="Murphy T.F."/>
            <person name="Foster E."/>
            <person name="Gibson B.W."/>
            <person name="Apicella M.A."/>
        </authorList>
    </citation>
    <scope>NUCLEOTIDE SEQUENCE [LARGE SCALE GENOMIC DNA]</scope>
    <source>
        <strain evidence="2 3">11P18</strain>
    </source>
</reference>
<proteinExistence type="predicted"/>
<evidence type="ECO:0000313" key="2">
    <source>
        <dbReference type="EMBL" id="KKZ59595.1"/>
    </source>
</evidence>
<dbReference type="AlphaFoldDB" id="A0A0M3G962"/>
<name>A0A0M3G962_HAEHA</name>
<gene>
    <name evidence="2" type="ORF">AAX18_01215</name>
</gene>
<comment type="caution">
    <text evidence="2">The sequence shown here is derived from an EMBL/GenBank/DDBJ whole genome shotgun (WGS) entry which is preliminary data.</text>
</comment>
<evidence type="ECO:0000256" key="1">
    <source>
        <dbReference type="SAM" id="Phobius"/>
    </source>
</evidence>
<dbReference type="RefSeq" id="WP_046952679.1">
    <property type="nucleotide sequence ID" value="NZ_LCTK01000005.1"/>
</dbReference>
<keyword evidence="1" id="KW-0812">Transmembrane</keyword>
<feature type="transmembrane region" description="Helical" evidence="1">
    <location>
        <begin position="42"/>
        <end position="63"/>
    </location>
</feature>
<dbReference type="Proteomes" id="UP000034750">
    <property type="component" value="Unassembled WGS sequence"/>
</dbReference>
<sequence>MPNLFKLPIEKSSLEAWSKLSDDVAKVAILAMPVILYGEQPLFLKGLNISFLLIIAYACLVMGRKFRQLVEGK</sequence>
<accession>A0A0M3G962</accession>
<dbReference type="PATRIC" id="fig|726.54.peg.239"/>
<keyword evidence="1" id="KW-0472">Membrane</keyword>